<dbReference type="Pfam" id="PF24548">
    <property type="entry name" value="EF_EFCAB10_C"/>
    <property type="match status" value="1"/>
</dbReference>
<dbReference type="Proteomes" id="UP000278807">
    <property type="component" value="Unassembled WGS sequence"/>
</dbReference>
<dbReference type="PANTHER" id="PTHR21847">
    <property type="entry name" value="EF-HAND CALCIUM-BINDING DOMAIN-CONTAINING PROTEIN 10"/>
    <property type="match status" value="1"/>
</dbReference>
<name>A0A0R3TNK8_RODNA</name>
<dbReference type="InterPro" id="IPR039879">
    <property type="entry name" value="EFC10"/>
</dbReference>
<proteinExistence type="predicted"/>
<organism evidence="4">
    <name type="scientific">Rodentolepis nana</name>
    <name type="common">Dwarf tapeworm</name>
    <name type="synonym">Hymenolepis nana</name>
    <dbReference type="NCBI Taxonomy" id="102285"/>
    <lineage>
        <taxon>Eukaryota</taxon>
        <taxon>Metazoa</taxon>
        <taxon>Spiralia</taxon>
        <taxon>Lophotrochozoa</taxon>
        <taxon>Platyhelminthes</taxon>
        <taxon>Cestoda</taxon>
        <taxon>Eucestoda</taxon>
        <taxon>Cyclophyllidea</taxon>
        <taxon>Hymenolepididae</taxon>
        <taxon>Rodentolepis</taxon>
    </lineage>
</organism>
<evidence type="ECO:0000259" key="1">
    <source>
        <dbReference type="PROSITE" id="PS50222"/>
    </source>
</evidence>
<evidence type="ECO:0000313" key="4">
    <source>
        <dbReference type="WBParaSite" id="HNAJ_0000897901-mRNA-1"/>
    </source>
</evidence>
<dbReference type="GO" id="GO:0005509">
    <property type="term" value="F:calcium ion binding"/>
    <property type="evidence" value="ECO:0007669"/>
    <property type="project" value="InterPro"/>
</dbReference>
<dbReference type="EMBL" id="UZAE01012453">
    <property type="protein sequence ID" value="VDO05205.1"/>
    <property type="molecule type" value="Genomic_DNA"/>
</dbReference>
<dbReference type="PANTHER" id="PTHR21847:SF1">
    <property type="entry name" value="EF-HAND CALCIUM-BINDING DOMAIN-CONTAINING PROTEIN 10"/>
    <property type="match status" value="1"/>
</dbReference>
<dbReference type="InterPro" id="IPR002048">
    <property type="entry name" value="EF_hand_dom"/>
</dbReference>
<reference evidence="4" key="1">
    <citation type="submission" date="2017-02" db="UniProtKB">
        <authorList>
            <consortium name="WormBaseParasite"/>
        </authorList>
    </citation>
    <scope>IDENTIFICATION</scope>
</reference>
<accession>A0A0R3TNK8</accession>
<gene>
    <name evidence="2" type="ORF">HNAJ_LOCUS8975</name>
</gene>
<dbReference type="InterPro" id="IPR056587">
    <property type="entry name" value="EF_EFCAB10_C"/>
</dbReference>
<sequence length="75" mass="8545">MLDPNKRGFITFKQYKHGLETLGINDYDIMPVGISDDKITKDTFLFEAQKGLDYLSSTYELVQGNLTAHVENDTE</sequence>
<dbReference type="OrthoDB" id="10260455at2759"/>
<evidence type="ECO:0000313" key="3">
    <source>
        <dbReference type="Proteomes" id="UP000278807"/>
    </source>
</evidence>
<dbReference type="PROSITE" id="PS50222">
    <property type="entry name" value="EF_HAND_2"/>
    <property type="match status" value="1"/>
</dbReference>
<evidence type="ECO:0000313" key="2">
    <source>
        <dbReference type="EMBL" id="VDO05205.1"/>
    </source>
</evidence>
<keyword evidence="3" id="KW-1185">Reference proteome</keyword>
<protein>
    <submittedName>
        <fullName evidence="4">EF-hand domain-containing protein</fullName>
    </submittedName>
</protein>
<dbReference type="AlphaFoldDB" id="A0A0R3TNK8"/>
<feature type="domain" description="EF-hand" evidence="1">
    <location>
        <begin position="1"/>
        <end position="25"/>
    </location>
</feature>
<reference evidence="2 3" key="2">
    <citation type="submission" date="2018-11" db="EMBL/GenBank/DDBJ databases">
        <authorList>
            <consortium name="Pathogen Informatics"/>
        </authorList>
    </citation>
    <scope>NUCLEOTIDE SEQUENCE [LARGE SCALE GENOMIC DNA]</scope>
</reference>
<dbReference type="STRING" id="102285.A0A0R3TNK8"/>
<dbReference type="WBParaSite" id="HNAJ_0000897901-mRNA-1">
    <property type="protein sequence ID" value="HNAJ_0000897901-mRNA-1"/>
    <property type="gene ID" value="HNAJ_0000897901"/>
</dbReference>